<dbReference type="GO" id="GO:0016020">
    <property type="term" value="C:membrane"/>
    <property type="evidence" value="ECO:0007669"/>
    <property type="project" value="UniProtKB-SubCell"/>
</dbReference>
<evidence type="ECO:0000256" key="4">
    <source>
        <dbReference type="ARBA" id="ARBA00023136"/>
    </source>
</evidence>
<feature type="region of interest" description="Disordered" evidence="5">
    <location>
        <begin position="578"/>
        <end position="615"/>
    </location>
</feature>
<dbReference type="SMART" id="SM01417">
    <property type="entry name" value="Solute_trans_a"/>
    <property type="match status" value="1"/>
</dbReference>
<feature type="compositionally biased region" description="Polar residues" evidence="5">
    <location>
        <begin position="716"/>
        <end position="727"/>
    </location>
</feature>
<evidence type="ECO:0000313" key="7">
    <source>
        <dbReference type="EMBL" id="TRM57536.1"/>
    </source>
</evidence>
<evidence type="ECO:0000256" key="1">
    <source>
        <dbReference type="ARBA" id="ARBA00004141"/>
    </source>
</evidence>
<name>A0A550BYI9_9AGAR</name>
<comment type="subcellular location">
    <subcellularLocation>
        <location evidence="1">Membrane</location>
        <topology evidence="1">Multi-pass membrane protein</topology>
    </subcellularLocation>
</comment>
<feature type="compositionally biased region" description="Basic and acidic residues" evidence="5">
    <location>
        <begin position="394"/>
        <end position="408"/>
    </location>
</feature>
<feature type="transmembrane region" description="Helical" evidence="6">
    <location>
        <begin position="66"/>
        <end position="84"/>
    </location>
</feature>
<dbReference type="OrthoDB" id="5348404at2759"/>
<evidence type="ECO:0000256" key="3">
    <source>
        <dbReference type="ARBA" id="ARBA00022989"/>
    </source>
</evidence>
<dbReference type="AlphaFoldDB" id="A0A550BYI9"/>
<dbReference type="STRING" id="97359.A0A550BYI9"/>
<keyword evidence="2 6" id="KW-0812">Transmembrane</keyword>
<feature type="region of interest" description="Disordered" evidence="5">
    <location>
        <begin position="384"/>
        <end position="431"/>
    </location>
</feature>
<feature type="transmembrane region" description="Helical" evidence="6">
    <location>
        <begin position="241"/>
        <end position="269"/>
    </location>
</feature>
<evidence type="ECO:0000313" key="8">
    <source>
        <dbReference type="Proteomes" id="UP000320762"/>
    </source>
</evidence>
<sequence length="928" mass="103502">MNEERCYKEVAPDGPSLLQDGNLVFQGIGWIVAGFFTLIACGVSFWLIDKHLQWYTNVRRAHIVRILFLVPIYAVVSLASYFFWNHSTPIILVRDCYESTVLTSFFYLLLLYLSPDPQTQQIIFAREGLSYEADRQAILNGTETKKWVLPLGWVKWKPADGLYFLQLMKWVVLQYCLVRPLCTLAAVILDYAGLYCEESWGIGWGHIYLTIIISLSVTVAMYCLLQLYVSVSEYLAPQKPLLKLFAIKAVVFLTFWQATFLSVLTMFGVVKDTKYMTAADINIGIGALLETFEMACFALLHVKAFTYKAYRPYHPPDSTVPPPERTPRLRSLGHAFDFRETLREIWVGWKYMWQKMHGREPKLDVPAKRQTYYESIFGRPRIADIPAPSGNVSGDKKQPPSPVPEKRSRGVYQDGATLPNVQPDDLHDDLGSAERHEGLEKQIEKELLRRGYTDHIPGRGHIGAYRDSDHRQQRSWWRSIYHRVSQTGQDSEDPYAPTDSRNHPWMPSRTRGGQHRPMDRKDGGMDRHLLSGDLDLDDPPPPTLWHSRQRARVHSRERYTAVNDADLDDTVAPLSLFKQRGTLSRPSHAREDATAHTPHRPYLQPSPQPHARPSLDRADSMMARVFPHSQNPSSTEVHHAADSVQSLPSVSADGVTPSRATPRARLVLGSPMPAGLSMAGERVAGAQVAGPNVEAQMAEVVRSMPVAVQPGVGRSGMSTPEYPTQAYSPVHSPLSATHSPRSYAPTSSTSPRSSQPPRGARSPRHSSKRSVGHMYSDVAQLSSLGPLDDAKSSHVSNHSRPKSKGDIGVRLSSNDIPLPAQTSNSRRYSQDASRYSAGASSGLNDVPEGAALRAYSHPRSPDLRSAGAAHYPGLFSPSPPRSPKNRPVPQMPTPLARPASQVQHLNTPPERPYDPLNLGGDIYFARPS</sequence>
<feature type="transmembrane region" description="Helical" evidence="6">
    <location>
        <begin position="90"/>
        <end position="113"/>
    </location>
</feature>
<keyword evidence="3 6" id="KW-1133">Transmembrane helix</keyword>
<feature type="transmembrane region" description="Helical" evidence="6">
    <location>
        <begin position="206"/>
        <end position="229"/>
    </location>
</feature>
<accession>A0A550BYI9</accession>
<dbReference type="Proteomes" id="UP000320762">
    <property type="component" value="Unassembled WGS sequence"/>
</dbReference>
<reference evidence="7 8" key="1">
    <citation type="journal article" date="2019" name="New Phytol.">
        <title>Comparative genomics reveals unique wood-decay strategies and fruiting body development in the Schizophyllaceae.</title>
        <authorList>
            <person name="Almasi E."/>
            <person name="Sahu N."/>
            <person name="Krizsan K."/>
            <person name="Balint B."/>
            <person name="Kovacs G.M."/>
            <person name="Kiss B."/>
            <person name="Cseklye J."/>
            <person name="Drula E."/>
            <person name="Henrissat B."/>
            <person name="Nagy I."/>
            <person name="Chovatia M."/>
            <person name="Adam C."/>
            <person name="LaButti K."/>
            <person name="Lipzen A."/>
            <person name="Riley R."/>
            <person name="Grigoriev I.V."/>
            <person name="Nagy L.G."/>
        </authorList>
    </citation>
    <scope>NUCLEOTIDE SEQUENCE [LARGE SCALE GENOMIC DNA]</scope>
    <source>
        <strain evidence="7 8">NL-1724</strain>
    </source>
</reference>
<comment type="caution">
    <text evidence="7">The sequence shown here is derived from an EMBL/GenBank/DDBJ whole genome shotgun (WGS) entry which is preliminary data.</text>
</comment>
<feature type="transmembrane region" description="Helical" evidence="6">
    <location>
        <begin position="172"/>
        <end position="194"/>
    </location>
</feature>
<feature type="compositionally biased region" description="Polar residues" evidence="5">
    <location>
        <begin position="811"/>
        <end position="843"/>
    </location>
</feature>
<feature type="compositionally biased region" description="Low complexity" evidence="5">
    <location>
        <begin position="739"/>
        <end position="758"/>
    </location>
</feature>
<evidence type="ECO:0000256" key="2">
    <source>
        <dbReference type="ARBA" id="ARBA00022692"/>
    </source>
</evidence>
<proteinExistence type="predicted"/>
<evidence type="ECO:0000256" key="5">
    <source>
        <dbReference type="SAM" id="MobiDB-lite"/>
    </source>
</evidence>
<feature type="compositionally biased region" description="Basic and acidic residues" evidence="5">
    <location>
        <begin position="516"/>
        <end position="530"/>
    </location>
</feature>
<organism evidence="7 8">
    <name type="scientific">Schizophyllum amplum</name>
    <dbReference type="NCBI Taxonomy" id="97359"/>
    <lineage>
        <taxon>Eukaryota</taxon>
        <taxon>Fungi</taxon>
        <taxon>Dikarya</taxon>
        <taxon>Basidiomycota</taxon>
        <taxon>Agaricomycotina</taxon>
        <taxon>Agaricomycetes</taxon>
        <taxon>Agaricomycetidae</taxon>
        <taxon>Agaricales</taxon>
        <taxon>Schizophyllaceae</taxon>
        <taxon>Schizophyllum</taxon>
    </lineage>
</organism>
<keyword evidence="4 6" id="KW-0472">Membrane</keyword>
<dbReference type="Pfam" id="PF03619">
    <property type="entry name" value="Solute_trans_a"/>
    <property type="match status" value="1"/>
</dbReference>
<feature type="transmembrane region" description="Helical" evidence="6">
    <location>
        <begin position="23"/>
        <end position="46"/>
    </location>
</feature>
<feature type="region of interest" description="Disordered" evidence="5">
    <location>
        <begin position="784"/>
        <end position="928"/>
    </location>
</feature>
<dbReference type="InterPro" id="IPR005178">
    <property type="entry name" value="Ostalpha/TMEM184C"/>
</dbReference>
<dbReference type="PANTHER" id="PTHR23423">
    <property type="entry name" value="ORGANIC SOLUTE TRANSPORTER-RELATED"/>
    <property type="match status" value="1"/>
</dbReference>
<feature type="region of interest" description="Disordered" evidence="5">
    <location>
        <begin position="711"/>
        <end position="771"/>
    </location>
</feature>
<keyword evidence="8" id="KW-1185">Reference proteome</keyword>
<feature type="region of interest" description="Disordered" evidence="5">
    <location>
        <begin position="485"/>
        <end position="557"/>
    </location>
</feature>
<dbReference type="EMBL" id="VDMD01000045">
    <property type="protein sequence ID" value="TRM57536.1"/>
    <property type="molecule type" value="Genomic_DNA"/>
</dbReference>
<feature type="compositionally biased region" description="Basic residues" evidence="5">
    <location>
        <begin position="761"/>
        <end position="771"/>
    </location>
</feature>
<evidence type="ECO:0000256" key="6">
    <source>
        <dbReference type="SAM" id="Phobius"/>
    </source>
</evidence>
<protein>
    <submittedName>
        <fullName evidence="7">Organic solute transporter Ostalpha-domain-containing protein</fullName>
    </submittedName>
</protein>
<gene>
    <name evidence="7" type="ORF">BD626DRAFT_514225</name>
</gene>